<dbReference type="GO" id="GO:0006310">
    <property type="term" value="P:DNA recombination"/>
    <property type="evidence" value="ECO:0007669"/>
    <property type="project" value="UniProtKB-KW"/>
</dbReference>
<dbReference type="PROSITE" id="PS51900">
    <property type="entry name" value="CB"/>
    <property type="match status" value="1"/>
</dbReference>
<dbReference type="InterPro" id="IPR013762">
    <property type="entry name" value="Integrase-like_cat_sf"/>
</dbReference>
<evidence type="ECO:0000313" key="7">
    <source>
        <dbReference type="EMBL" id="KAA5611786.1"/>
    </source>
</evidence>
<dbReference type="InterPro" id="IPR010998">
    <property type="entry name" value="Integrase_recombinase_N"/>
</dbReference>
<evidence type="ECO:0000256" key="3">
    <source>
        <dbReference type="ARBA" id="ARBA00023172"/>
    </source>
</evidence>
<keyword evidence="1" id="KW-0229">DNA integration</keyword>
<comment type="caution">
    <text evidence="7">The sequence shown here is derived from an EMBL/GenBank/DDBJ whole genome shotgun (WGS) entry which is preliminary data.</text>
</comment>
<evidence type="ECO:0000256" key="1">
    <source>
        <dbReference type="ARBA" id="ARBA00022908"/>
    </source>
</evidence>
<name>A0A5M6ITZ3_9PROT</name>
<sequence>MGDIVPVTGGGGSHAGEVVGLDANAAAARDYAHASRAASTRRLYATDWARFQDWCAARGVPPLPAAPELVALFIAAEADTGIAPPTITRRLAAIAWAHQLAGQVAPQRAPGGEVIREVMSGIRRSRGAPPARKAAADDGVLRDMLRAIEGDGLREVRARAVLAIGFAAALRRAELVAIRAEDVLRDADGVRLTIRRSKTDQEGRGEIVAIPNGERLRPVALLDAWLAAATVTDGFLFRRLDAAERVTDSPMSDRAVGRLVQASAAAAGYNPRRFGGHSLRAGFITSAARGGASIFKIQEVSRHRSVQVLAGYVRDAQLYRDHAGSGFL</sequence>
<keyword evidence="8" id="KW-1185">Reference proteome</keyword>
<dbReference type="EMBL" id="VWPK01000017">
    <property type="protein sequence ID" value="KAA5611786.1"/>
    <property type="molecule type" value="Genomic_DNA"/>
</dbReference>
<keyword evidence="2 4" id="KW-0238">DNA-binding</keyword>
<dbReference type="Gene3D" id="1.10.443.10">
    <property type="entry name" value="Intergrase catalytic core"/>
    <property type="match status" value="1"/>
</dbReference>
<dbReference type="InterPro" id="IPR052925">
    <property type="entry name" value="Phage_Integrase-like_Recomb"/>
</dbReference>
<organism evidence="7 8">
    <name type="scientific">Rhodovastum atsumiense</name>
    <dbReference type="NCBI Taxonomy" id="504468"/>
    <lineage>
        <taxon>Bacteria</taxon>
        <taxon>Pseudomonadati</taxon>
        <taxon>Pseudomonadota</taxon>
        <taxon>Alphaproteobacteria</taxon>
        <taxon>Acetobacterales</taxon>
        <taxon>Acetobacteraceae</taxon>
        <taxon>Rhodovastum</taxon>
    </lineage>
</organism>
<dbReference type="SUPFAM" id="SSF47823">
    <property type="entry name" value="lambda integrase-like, N-terminal domain"/>
    <property type="match status" value="1"/>
</dbReference>
<protein>
    <submittedName>
        <fullName evidence="7">Site-specific integrase</fullName>
    </submittedName>
</protein>
<evidence type="ECO:0000256" key="4">
    <source>
        <dbReference type="PROSITE-ProRule" id="PRU01248"/>
    </source>
</evidence>
<dbReference type="GO" id="GO:0003677">
    <property type="term" value="F:DNA binding"/>
    <property type="evidence" value="ECO:0007669"/>
    <property type="project" value="UniProtKB-UniRule"/>
</dbReference>
<dbReference type="PANTHER" id="PTHR34605:SF4">
    <property type="entry name" value="DNA ADENINE METHYLTRANSFERASE"/>
    <property type="match status" value="1"/>
</dbReference>
<dbReference type="Pfam" id="PF00589">
    <property type="entry name" value="Phage_integrase"/>
    <property type="match status" value="1"/>
</dbReference>
<reference evidence="7 8" key="1">
    <citation type="submission" date="2019-09" db="EMBL/GenBank/DDBJ databases">
        <title>Genome sequence of Rhodovastum atsumiense, a diverse member of the Acetobacteraceae family of non-sulfur purple photosynthetic bacteria.</title>
        <authorList>
            <person name="Meyer T."/>
            <person name="Kyndt J."/>
        </authorList>
    </citation>
    <scope>NUCLEOTIDE SEQUENCE [LARGE SCALE GENOMIC DNA]</scope>
    <source>
        <strain evidence="7 8">DSM 21279</strain>
    </source>
</reference>
<dbReference type="AlphaFoldDB" id="A0A5M6ITZ3"/>
<evidence type="ECO:0000256" key="2">
    <source>
        <dbReference type="ARBA" id="ARBA00023125"/>
    </source>
</evidence>
<dbReference type="RefSeq" id="WP_150041020.1">
    <property type="nucleotide sequence ID" value="NZ_OW485605.1"/>
</dbReference>
<feature type="domain" description="Tyr recombinase" evidence="5">
    <location>
        <begin position="130"/>
        <end position="328"/>
    </location>
</feature>
<dbReference type="InterPro" id="IPR011010">
    <property type="entry name" value="DNA_brk_join_enz"/>
</dbReference>
<dbReference type="GO" id="GO:0015074">
    <property type="term" value="P:DNA integration"/>
    <property type="evidence" value="ECO:0007669"/>
    <property type="project" value="UniProtKB-KW"/>
</dbReference>
<proteinExistence type="predicted"/>
<keyword evidence="3" id="KW-0233">DNA recombination</keyword>
<dbReference type="OrthoDB" id="5513193at2"/>
<evidence type="ECO:0000259" key="6">
    <source>
        <dbReference type="PROSITE" id="PS51900"/>
    </source>
</evidence>
<dbReference type="PROSITE" id="PS51898">
    <property type="entry name" value="TYR_RECOMBINASE"/>
    <property type="match status" value="1"/>
</dbReference>
<evidence type="ECO:0000313" key="8">
    <source>
        <dbReference type="Proteomes" id="UP000325255"/>
    </source>
</evidence>
<dbReference type="InterPro" id="IPR044068">
    <property type="entry name" value="CB"/>
</dbReference>
<feature type="domain" description="Core-binding (CB)" evidence="6">
    <location>
        <begin position="22"/>
        <end position="102"/>
    </location>
</feature>
<dbReference type="SUPFAM" id="SSF56349">
    <property type="entry name" value="DNA breaking-rejoining enzymes"/>
    <property type="match status" value="1"/>
</dbReference>
<dbReference type="PANTHER" id="PTHR34605">
    <property type="entry name" value="PHAGE_INTEGRASE DOMAIN-CONTAINING PROTEIN"/>
    <property type="match status" value="1"/>
</dbReference>
<dbReference type="CDD" id="cd00799">
    <property type="entry name" value="INT_Cre_C"/>
    <property type="match status" value="1"/>
</dbReference>
<gene>
    <name evidence="7" type="ORF">F1189_12150</name>
</gene>
<dbReference type="InterPro" id="IPR002104">
    <property type="entry name" value="Integrase_catalytic"/>
</dbReference>
<dbReference type="Gene3D" id="1.10.150.130">
    <property type="match status" value="1"/>
</dbReference>
<accession>A0A5M6ITZ3</accession>
<dbReference type="Proteomes" id="UP000325255">
    <property type="component" value="Unassembled WGS sequence"/>
</dbReference>
<evidence type="ECO:0000259" key="5">
    <source>
        <dbReference type="PROSITE" id="PS51898"/>
    </source>
</evidence>